<dbReference type="AlphaFoldDB" id="A0A1Y5Y6P1"/>
<dbReference type="Gene3D" id="3.40.47.10">
    <property type="match status" value="2"/>
</dbReference>
<dbReference type="OrthoDB" id="3667098at2"/>
<dbReference type="EMBL" id="FWXV01000014">
    <property type="protein sequence ID" value="SMD26367.1"/>
    <property type="molecule type" value="Genomic_DNA"/>
</dbReference>
<keyword evidence="1" id="KW-0808">Transferase</keyword>
<keyword evidence="2" id="KW-0012">Acyltransferase</keyword>
<proteinExistence type="predicted"/>
<dbReference type="PANTHER" id="PTHR34069">
    <property type="entry name" value="3-OXOACYL-[ACYL-CARRIER-PROTEIN] SYNTHASE 3"/>
    <property type="match status" value="1"/>
</dbReference>
<evidence type="ECO:0000313" key="4">
    <source>
        <dbReference type="EMBL" id="SMD26367.1"/>
    </source>
</evidence>
<dbReference type="PANTHER" id="PTHR34069:SF2">
    <property type="entry name" value="BETA-KETOACYL-[ACYL-CARRIER-PROTEIN] SYNTHASE III"/>
    <property type="match status" value="1"/>
</dbReference>
<organism evidence="4 5">
    <name type="scientific">Kibdelosporangium aridum</name>
    <dbReference type="NCBI Taxonomy" id="2030"/>
    <lineage>
        <taxon>Bacteria</taxon>
        <taxon>Bacillati</taxon>
        <taxon>Actinomycetota</taxon>
        <taxon>Actinomycetes</taxon>
        <taxon>Pseudonocardiales</taxon>
        <taxon>Pseudonocardiaceae</taxon>
        <taxon>Kibdelosporangium</taxon>
    </lineage>
</organism>
<gene>
    <name evidence="4" type="ORF">SAMN05661093_09950</name>
</gene>
<dbReference type="GO" id="GO:0044550">
    <property type="term" value="P:secondary metabolite biosynthetic process"/>
    <property type="evidence" value="ECO:0007669"/>
    <property type="project" value="TreeGrafter"/>
</dbReference>
<accession>A0A1Y5Y6P1</accession>
<dbReference type="SUPFAM" id="SSF53901">
    <property type="entry name" value="Thiolase-like"/>
    <property type="match status" value="1"/>
</dbReference>
<feature type="domain" description="Beta-ketoacyl-[acyl-carrier-protein] synthase III C-terminal" evidence="3">
    <location>
        <begin position="250"/>
        <end position="332"/>
    </location>
</feature>
<name>A0A1Y5Y6P1_KIBAR</name>
<reference evidence="4 5" key="1">
    <citation type="submission" date="2017-04" db="EMBL/GenBank/DDBJ databases">
        <authorList>
            <person name="Afonso C.L."/>
            <person name="Miller P.J."/>
            <person name="Scott M.A."/>
            <person name="Spackman E."/>
            <person name="Goraichik I."/>
            <person name="Dimitrov K.M."/>
            <person name="Suarez D.L."/>
            <person name="Swayne D.E."/>
        </authorList>
    </citation>
    <scope>NUCLEOTIDE SEQUENCE [LARGE SCALE GENOMIC DNA]</scope>
    <source>
        <strain evidence="4 5">DSM 43828</strain>
    </source>
</reference>
<evidence type="ECO:0000256" key="1">
    <source>
        <dbReference type="ARBA" id="ARBA00022679"/>
    </source>
</evidence>
<dbReference type="InterPro" id="IPR013747">
    <property type="entry name" value="ACP_syn_III_C"/>
</dbReference>
<evidence type="ECO:0000256" key="2">
    <source>
        <dbReference type="ARBA" id="ARBA00023315"/>
    </source>
</evidence>
<protein>
    <submittedName>
        <fullName evidence="4">3-oxoacyl-[acyl-carrier-protein] synthase-3</fullName>
    </submittedName>
</protein>
<evidence type="ECO:0000259" key="3">
    <source>
        <dbReference type="Pfam" id="PF08541"/>
    </source>
</evidence>
<dbReference type="Pfam" id="PF08541">
    <property type="entry name" value="ACP_syn_III_C"/>
    <property type="match status" value="1"/>
</dbReference>
<dbReference type="Proteomes" id="UP000192674">
    <property type="component" value="Unassembled WGS sequence"/>
</dbReference>
<sequence>MSDRFATSVANLGVENRHSVLANFPDVLAKGSDPEVTVTGTRLAAQAVRGCLEKSDLPTRSIGLVLGVSTSPGRLLPGLANDLFTALPEIPRSAVPLNLAYMGCSALPKAVETARWYLTSNPDRTVLMSFMDSNTPLNRPFEAMCLHFSEGGPQQDTVDAVNAFLFGDAAVAMLMTAEGDGSQFGPVTHLTNVRPEDAELGTIPDGGSDAPIVHGRKTVTRTRDVPARGLYYATKAVRDLLAREDCALSSPQDAARLLMHTGSRRILDVLCDELGVPTDGEQTAIAYQVLRHYGNTLSSSVPLMVGAQGGLPPGESLLVTFGMGFSAGATTLHVPA</sequence>
<dbReference type="InterPro" id="IPR016039">
    <property type="entry name" value="Thiolase-like"/>
</dbReference>
<keyword evidence="5" id="KW-1185">Reference proteome</keyword>
<dbReference type="GO" id="GO:0016746">
    <property type="term" value="F:acyltransferase activity"/>
    <property type="evidence" value="ECO:0007669"/>
    <property type="project" value="UniProtKB-KW"/>
</dbReference>
<evidence type="ECO:0000313" key="5">
    <source>
        <dbReference type="Proteomes" id="UP000192674"/>
    </source>
</evidence>